<protein>
    <recommendedName>
        <fullName evidence="5">Poly [ADP-ribose] polymerase</fullName>
        <shortName evidence="5">PARP</shortName>
        <ecNumber evidence="5">2.4.2.-</ecNumber>
    </recommendedName>
</protein>
<evidence type="ECO:0000256" key="5">
    <source>
        <dbReference type="RuleBase" id="RU362114"/>
    </source>
</evidence>
<dbReference type="InterPro" id="IPR012317">
    <property type="entry name" value="Poly(ADP-ribose)pol_cat_dom"/>
</dbReference>
<feature type="compositionally biased region" description="Basic and acidic residues" evidence="6">
    <location>
        <begin position="1"/>
        <end position="16"/>
    </location>
</feature>
<dbReference type="GO" id="GO:0006302">
    <property type="term" value="P:double-strand break repair"/>
    <property type="evidence" value="ECO:0007669"/>
    <property type="project" value="TreeGrafter"/>
</dbReference>
<dbReference type="AlphaFoldDB" id="A0A1R3IH75"/>
<proteinExistence type="predicted"/>
<dbReference type="PROSITE" id="PS51059">
    <property type="entry name" value="PARP_CATALYTIC"/>
    <property type="match status" value="1"/>
</dbReference>
<evidence type="ECO:0000256" key="3">
    <source>
        <dbReference type="ARBA" id="ARBA00023027"/>
    </source>
</evidence>
<evidence type="ECO:0000313" key="8">
    <source>
        <dbReference type="EMBL" id="OMO81946.1"/>
    </source>
</evidence>
<accession>A0A1R3IH75</accession>
<dbReference type="EC" id="2.4.2.-" evidence="5"/>
<evidence type="ECO:0000259" key="7">
    <source>
        <dbReference type="PROSITE" id="PS51059"/>
    </source>
</evidence>
<organism evidence="8 9">
    <name type="scientific">Corchorus olitorius</name>
    <dbReference type="NCBI Taxonomy" id="93759"/>
    <lineage>
        <taxon>Eukaryota</taxon>
        <taxon>Viridiplantae</taxon>
        <taxon>Streptophyta</taxon>
        <taxon>Embryophyta</taxon>
        <taxon>Tracheophyta</taxon>
        <taxon>Spermatophyta</taxon>
        <taxon>Magnoliopsida</taxon>
        <taxon>eudicotyledons</taxon>
        <taxon>Gunneridae</taxon>
        <taxon>Pentapetalae</taxon>
        <taxon>rosids</taxon>
        <taxon>malvids</taxon>
        <taxon>Malvales</taxon>
        <taxon>Malvaceae</taxon>
        <taxon>Grewioideae</taxon>
        <taxon>Apeibeae</taxon>
        <taxon>Corchorus</taxon>
    </lineage>
</organism>
<dbReference type="PANTHER" id="PTHR10459:SF60">
    <property type="entry name" value="POLY [ADP-RIBOSE] POLYMERASE 2"/>
    <property type="match status" value="1"/>
</dbReference>
<dbReference type="Pfam" id="PF00644">
    <property type="entry name" value="PARP"/>
    <property type="match status" value="1"/>
</dbReference>
<reference evidence="9" key="1">
    <citation type="submission" date="2013-09" db="EMBL/GenBank/DDBJ databases">
        <title>Corchorus olitorius genome sequencing.</title>
        <authorList>
            <person name="Alam M."/>
            <person name="Haque M.S."/>
            <person name="Islam M.S."/>
            <person name="Emdad E.M."/>
            <person name="Islam M.M."/>
            <person name="Ahmed B."/>
            <person name="Halim A."/>
            <person name="Hossen Q.M.M."/>
            <person name="Hossain M.Z."/>
            <person name="Ahmed R."/>
            <person name="Khan M.M."/>
            <person name="Islam R."/>
            <person name="Rashid M.M."/>
            <person name="Khan S.A."/>
            <person name="Rahman M.S."/>
            <person name="Alam M."/>
            <person name="Yahiya A.S."/>
            <person name="Khan M.S."/>
            <person name="Azam M.S."/>
            <person name="Haque T."/>
            <person name="Lashkar M.Z.H."/>
            <person name="Akhand A.I."/>
            <person name="Morshed G."/>
            <person name="Roy S."/>
            <person name="Uddin K.S."/>
            <person name="Rabeya T."/>
            <person name="Hossain A.S."/>
            <person name="Chowdhury A."/>
            <person name="Snigdha A.R."/>
            <person name="Mortoza M.S."/>
            <person name="Matin S.A."/>
            <person name="Hoque S.M.E."/>
            <person name="Islam M.K."/>
            <person name="Roy D.K."/>
            <person name="Haider R."/>
            <person name="Moosa M.M."/>
            <person name="Elias S.M."/>
            <person name="Hasan A.M."/>
            <person name="Jahan S."/>
            <person name="Shafiuddin M."/>
            <person name="Mahmood N."/>
            <person name="Shommy N.S."/>
        </authorList>
    </citation>
    <scope>NUCLEOTIDE SEQUENCE [LARGE SCALE GENOMIC DNA]</scope>
    <source>
        <strain evidence="9">cv. O-4</strain>
    </source>
</reference>
<feature type="domain" description="PARP catalytic" evidence="7">
    <location>
        <begin position="1"/>
        <end position="71"/>
    </location>
</feature>
<dbReference type="OrthoDB" id="2017365at2759"/>
<keyword evidence="1 5" id="KW-0328">Glycosyltransferase</keyword>
<dbReference type="GO" id="GO:0070212">
    <property type="term" value="P:protein poly-ADP-ribosylation"/>
    <property type="evidence" value="ECO:0007669"/>
    <property type="project" value="TreeGrafter"/>
</dbReference>
<dbReference type="Proteomes" id="UP000187203">
    <property type="component" value="Unassembled WGS sequence"/>
</dbReference>
<comment type="catalytic activity">
    <reaction evidence="4">
        <text>NAD(+) + (ADP-D-ribosyl)n-acceptor = nicotinamide + (ADP-D-ribosyl)n+1-acceptor + H(+).</text>
        <dbReference type="EC" id="2.4.2.30"/>
    </reaction>
</comment>
<sequence length="71" mass="7511">MAELLHAKSDADKLPDGKLSTKGVGAAAPDTSEAQALDDGVIVPLGKPKVQKREGLLDTNKQRLRTLSTFP</sequence>
<evidence type="ECO:0000256" key="4">
    <source>
        <dbReference type="ARBA" id="ARBA00033987"/>
    </source>
</evidence>
<dbReference type="EMBL" id="AWUE01018184">
    <property type="protein sequence ID" value="OMO81946.1"/>
    <property type="molecule type" value="Genomic_DNA"/>
</dbReference>
<dbReference type="STRING" id="93759.A0A1R3IH75"/>
<evidence type="ECO:0000256" key="2">
    <source>
        <dbReference type="ARBA" id="ARBA00022679"/>
    </source>
</evidence>
<evidence type="ECO:0000256" key="6">
    <source>
        <dbReference type="SAM" id="MobiDB-lite"/>
    </source>
</evidence>
<feature type="region of interest" description="Disordered" evidence="6">
    <location>
        <begin position="1"/>
        <end position="40"/>
    </location>
</feature>
<dbReference type="GO" id="GO:0003950">
    <property type="term" value="F:NAD+ poly-ADP-ribosyltransferase activity"/>
    <property type="evidence" value="ECO:0007669"/>
    <property type="project" value="UniProtKB-UniRule"/>
</dbReference>
<keyword evidence="3 5" id="KW-0520">NAD</keyword>
<dbReference type="GO" id="GO:1990404">
    <property type="term" value="F:NAD+-protein mono-ADP-ribosyltransferase activity"/>
    <property type="evidence" value="ECO:0007669"/>
    <property type="project" value="TreeGrafter"/>
</dbReference>
<evidence type="ECO:0000313" key="9">
    <source>
        <dbReference type="Proteomes" id="UP000187203"/>
    </source>
</evidence>
<keyword evidence="9" id="KW-1185">Reference proteome</keyword>
<gene>
    <name evidence="8" type="ORF">COLO4_23335</name>
</gene>
<comment type="caution">
    <text evidence="8">The sequence shown here is derived from an EMBL/GenBank/DDBJ whole genome shotgun (WGS) entry which is preliminary data.</text>
</comment>
<name>A0A1R3IH75_9ROSI</name>
<dbReference type="PANTHER" id="PTHR10459">
    <property type="entry name" value="DNA LIGASE"/>
    <property type="match status" value="1"/>
</dbReference>
<dbReference type="Gene3D" id="3.90.228.10">
    <property type="match status" value="1"/>
</dbReference>
<dbReference type="InterPro" id="IPR050800">
    <property type="entry name" value="ARTD/PARP"/>
</dbReference>
<keyword evidence="2 5" id="KW-0808">Transferase</keyword>
<evidence type="ECO:0000256" key="1">
    <source>
        <dbReference type="ARBA" id="ARBA00022676"/>
    </source>
</evidence>
<dbReference type="GO" id="GO:0005730">
    <property type="term" value="C:nucleolus"/>
    <property type="evidence" value="ECO:0007669"/>
    <property type="project" value="TreeGrafter"/>
</dbReference>